<name>A0A835L399_SPOEX</name>
<dbReference type="PANTHER" id="PTHR47501">
    <property type="entry name" value="TRANSPOSASE-RELATED"/>
    <property type="match status" value="1"/>
</dbReference>
<dbReference type="InterPro" id="IPR012337">
    <property type="entry name" value="RNaseH-like_sf"/>
</dbReference>
<protein>
    <recommendedName>
        <fullName evidence="3">Transposase</fullName>
    </recommendedName>
</protein>
<dbReference type="PANTHER" id="PTHR47501:SF5">
    <property type="entry name" value="HAT C-TERMINAL DIMERISATION DOMAIN-CONTAINING PROTEIN"/>
    <property type="match status" value="1"/>
</dbReference>
<reference evidence="1" key="1">
    <citation type="submission" date="2020-08" db="EMBL/GenBank/DDBJ databases">
        <title>Spodoptera exigua strain:BAW_Kor-Di-RS1 Genome sequencing and assembly.</title>
        <authorList>
            <person name="Kim J."/>
            <person name="Nam H.Y."/>
            <person name="Kwon M."/>
            <person name="Choi J.H."/>
            <person name="Cho S.R."/>
            <person name="Kim G.-H."/>
        </authorList>
    </citation>
    <scope>NUCLEOTIDE SEQUENCE</scope>
    <source>
        <strain evidence="1">BAW_Kor-Di-RS1</strain>
        <tissue evidence="1">Whole-body</tissue>
    </source>
</reference>
<dbReference type="Proteomes" id="UP000648187">
    <property type="component" value="Unassembled WGS sequence"/>
</dbReference>
<accession>A0A835L399</accession>
<dbReference type="SUPFAM" id="SSF53098">
    <property type="entry name" value="Ribonuclease H-like"/>
    <property type="match status" value="1"/>
</dbReference>
<proteinExistence type="predicted"/>
<gene>
    <name evidence="1" type="ORF">HW555_006767</name>
</gene>
<evidence type="ECO:0008006" key="3">
    <source>
        <dbReference type="Google" id="ProtNLM"/>
    </source>
</evidence>
<comment type="caution">
    <text evidence="1">The sequence shown here is derived from an EMBL/GenBank/DDBJ whole genome shotgun (WGS) entry which is preliminary data.</text>
</comment>
<dbReference type="AlphaFoldDB" id="A0A835L399"/>
<organism evidence="1 2">
    <name type="scientific">Spodoptera exigua</name>
    <name type="common">Beet armyworm</name>
    <name type="synonym">Noctua fulgens</name>
    <dbReference type="NCBI Taxonomy" id="7107"/>
    <lineage>
        <taxon>Eukaryota</taxon>
        <taxon>Metazoa</taxon>
        <taxon>Ecdysozoa</taxon>
        <taxon>Arthropoda</taxon>
        <taxon>Hexapoda</taxon>
        <taxon>Insecta</taxon>
        <taxon>Pterygota</taxon>
        <taxon>Neoptera</taxon>
        <taxon>Endopterygota</taxon>
        <taxon>Lepidoptera</taxon>
        <taxon>Glossata</taxon>
        <taxon>Ditrysia</taxon>
        <taxon>Noctuoidea</taxon>
        <taxon>Noctuidae</taxon>
        <taxon>Amphipyrinae</taxon>
        <taxon>Spodoptera</taxon>
    </lineage>
</organism>
<keyword evidence="2" id="KW-1185">Reference proteome</keyword>
<sequence length="465" mass="52610">MNDSDEFLSLCNEASTSSSNNVVENVGKNLPRILDGKFFQFCKEESTDRKRVGMCTLCLPKQVKISGTLPSTSNFVTHLKRKHGESALNDYKTYFASNKKTKKTSPETQSQSKAKASQEEFNENIVKFFIHSLIPLRAIEDPYLKKTYENAADIWSGKKRSFIGVTAHWITSSLQRESKTLACRRFKGTHSYDRIAVLLEDIHSEFGLDSRKVLSTITDNGSNFVKAFAEFGVEIDSINSIEIVEFENKDSEIEDIFNASEDDVQSKVSSTTSHDKSETLRFDPLSIENVHVSPELPAHLRCSAHKLNLCATTDAGKVLRNQNTRLSKTHERVINKCNKLWNAAGRPKSAEIIQTVLGHTLSRPGDTRWNSTYDALGQIYAIKDKSIPLYETLKISCSSQLRHNEFHYIQEYLKCSKPIADALDILQAPVERLFSYATMINHPKSHKLSDEMFEKRVVLKANLND</sequence>
<dbReference type="EMBL" id="JACKWZ010000105">
    <property type="protein sequence ID" value="KAF9415668.1"/>
    <property type="molecule type" value="Genomic_DNA"/>
</dbReference>
<evidence type="ECO:0000313" key="1">
    <source>
        <dbReference type="EMBL" id="KAF9415668.1"/>
    </source>
</evidence>
<evidence type="ECO:0000313" key="2">
    <source>
        <dbReference type="Proteomes" id="UP000648187"/>
    </source>
</evidence>